<keyword evidence="5 8" id="KW-0106">Calcium</keyword>
<evidence type="ECO:0000256" key="7">
    <source>
        <dbReference type="ARBA" id="ARBA00023136"/>
    </source>
</evidence>
<reference evidence="13" key="1">
    <citation type="journal article" date="2023" name="G3 (Bethesda)">
        <title>A reference genome for the long-term kleptoplast-retaining sea slug Elysia crispata morphotype clarki.</title>
        <authorList>
            <person name="Eastman K.E."/>
            <person name="Pendleton A.L."/>
            <person name="Shaikh M.A."/>
            <person name="Suttiyut T."/>
            <person name="Ogas R."/>
            <person name="Tomko P."/>
            <person name="Gavelis G."/>
            <person name="Widhalm J.R."/>
            <person name="Wisecaver J.H."/>
        </authorList>
    </citation>
    <scope>NUCLEOTIDE SEQUENCE</scope>
    <source>
        <strain evidence="13">ECLA1</strain>
    </source>
</reference>
<feature type="domain" description="Cadherin" evidence="12">
    <location>
        <begin position="186"/>
        <end position="295"/>
    </location>
</feature>
<gene>
    <name evidence="13" type="ORF">RRG08_019608</name>
</gene>
<feature type="transmembrane region" description="Helical" evidence="11">
    <location>
        <begin position="2205"/>
        <end position="2232"/>
    </location>
</feature>
<evidence type="ECO:0000256" key="11">
    <source>
        <dbReference type="SAM" id="Phobius"/>
    </source>
</evidence>
<keyword evidence="3" id="KW-0732">Signal</keyword>
<accession>A0AAE1AWQ1</accession>
<keyword evidence="4" id="KW-0677">Repeat</keyword>
<feature type="domain" description="Cadherin" evidence="12">
    <location>
        <begin position="1626"/>
        <end position="1728"/>
    </location>
</feature>
<evidence type="ECO:0000313" key="14">
    <source>
        <dbReference type="Proteomes" id="UP001283361"/>
    </source>
</evidence>
<dbReference type="Gene3D" id="2.60.40.60">
    <property type="entry name" value="Cadherins"/>
    <property type="match status" value="17"/>
</dbReference>
<dbReference type="FunFam" id="2.60.40.60:FF:000020">
    <property type="entry name" value="Dachsous cadherin-related 1b"/>
    <property type="match status" value="4"/>
</dbReference>
<feature type="compositionally biased region" description="Low complexity" evidence="10">
    <location>
        <begin position="2365"/>
        <end position="2381"/>
    </location>
</feature>
<name>A0AAE1AWQ1_9GAST</name>
<evidence type="ECO:0000256" key="10">
    <source>
        <dbReference type="SAM" id="MobiDB-lite"/>
    </source>
</evidence>
<feature type="domain" description="Cadherin" evidence="12">
    <location>
        <begin position="499"/>
        <end position="600"/>
    </location>
</feature>
<evidence type="ECO:0000256" key="9">
    <source>
        <dbReference type="SAM" id="Coils"/>
    </source>
</evidence>
<evidence type="ECO:0000259" key="12">
    <source>
        <dbReference type="PROSITE" id="PS50268"/>
    </source>
</evidence>
<dbReference type="PROSITE" id="PS50268">
    <property type="entry name" value="CADHERIN_2"/>
    <property type="match status" value="18"/>
</dbReference>
<feature type="domain" description="Cadherin" evidence="12">
    <location>
        <begin position="1317"/>
        <end position="1419"/>
    </location>
</feature>
<feature type="coiled-coil region" evidence="9">
    <location>
        <begin position="2239"/>
        <end position="2267"/>
    </location>
</feature>
<dbReference type="InterPro" id="IPR002126">
    <property type="entry name" value="Cadherin-like_dom"/>
</dbReference>
<feature type="domain" description="Cadherin" evidence="12">
    <location>
        <begin position="1106"/>
        <end position="1208"/>
    </location>
</feature>
<feature type="domain" description="Cadherin" evidence="12">
    <location>
        <begin position="1860"/>
        <end position="1974"/>
    </location>
</feature>
<feature type="domain" description="Cadherin" evidence="12">
    <location>
        <begin position="715"/>
        <end position="805"/>
    </location>
</feature>
<dbReference type="InterPro" id="IPR020894">
    <property type="entry name" value="Cadherin_CS"/>
</dbReference>
<dbReference type="InterPro" id="IPR015919">
    <property type="entry name" value="Cadherin-like_sf"/>
</dbReference>
<dbReference type="FunFam" id="2.60.40.60:FF:000104">
    <property type="entry name" value="cadherin-23 isoform X1"/>
    <property type="match status" value="1"/>
</dbReference>
<feature type="domain" description="Cadherin" evidence="12">
    <location>
        <begin position="1005"/>
        <end position="1105"/>
    </location>
</feature>
<dbReference type="CDD" id="cd11304">
    <property type="entry name" value="Cadherin_repeat"/>
    <property type="match status" value="18"/>
</dbReference>
<keyword evidence="6 11" id="KW-1133">Transmembrane helix</keyword>
<feature type="domain" description="Cadherin" evidence="12">
    <location>
        <begin position="392"/>
        <end position="498"/>
    </location>
</feature>
<dbReference type="PANTHER" id="PTHR24026:SF126">
    <property type="entry name" value="PROTOCADHERIN FAT 4"/>
    <property type="match status" value="1"/>
</dbReference>
<keyword evidence="14" id="KW-1185">Reference proteome</keyword>
<evidence type="ECO:0000256" key="8">
    <source>
        <dbReference type="PROSITE-ProRule" id="PRU00043"/>
    </source>
</evidence>
<dbReference type="SUPFAM" id="SSF49313">
    <property type="entry name" value="Cadherin-like"/>
    <property type="match status" value="17"/>
</dbReference>
<keyword evidence="9" id="KW-0175">Coiled coil</keyword>
<dbReference type="PANTHER" id="PTHR24026">
    <property type="entry name" value="FAT ATYPICAL CADHERIN-RELATED"/>
    <property type="match status" value="1"/>
</dbReference>
<feature type="domain" description="Cadherin" evidence="12">
    <location>
        <begin position="800"/>
        <end position="898"/>
    </location>
</feature>
<evidence type="ECO:0000256" key="2">
    <source>
        <dbReference type="ARBA" id="ARBA00022692"/>
    </source>
</evidence>
<feature type="domain" description="Cadherin" evidence="12">
    <location>
        <begin position="291"/>
        <end position="391"/>
    </location>
</feature>
<dbReference type="GO" id="GO:0005509">
    <property type="term" value="F:calcium ion binding"/>
    <property type="evidence" value="ECO:0007669"/>
    <property type="project" value="UniProtKB-UniRule"/>
</dbReference>
<keyword evidence="7 11" id="KW-0472">Membrane</keyword>
<feature type="region of interest" description="Disordered" evidence="10">
    <location>
        <begin position="2326"/>
        <end position="2475"/>
    </location>
</feature>
<evidence type="ECO:0000313" key="13">
    <source>
        <dbReference type="EMBL" id="KAK3795333.1"/>
    </source>
</evidence>
<organism evidence="13 14">
    <name type="scientific">Elysia crispata</name>
    <name type="common">lettuce slug</name>
    <dbReference type="NCBI Taxonomy" id="231223"/>
    <lineage>
        <taxon>Eukaryota</taxon>
        <taxon>Metazoa</taxon>
        <taxon>Spiralia</taxon>
        <taxon>Lophotrochozoa</taxon>
        <taxon>Mollusca</taxon>
        <taxon>Gastropoda</taxon>
        <taxon>Heterobranchia</taxon>
        <taxon>Euthyneura</taxon>
        <taxon>Panpulmonata</taxon>
        <taxon>Sacoglossa</taxon>
        <taxon>Placobranchoidea</taxon>
        <taxon>Plakobranchidae</taxon>
        <taxon>Elysia</taxon>
    </lineage>
</organism>
<keyword evidence="2 11" id="KW-0812">Transmembrane</keyword>
<feature type="domain" description="Cadherin" evidence="12">
    <location>
        <begin position="899"/>
        <end position="1006"/>
    </location>
</feature>
<dbReference type="GO" id="GO:0005886">
    <property type="term" value="C:plasma membrane"/>
    <property type="evidence" value="ECO:0007669"/>
    <property type="project" value="UniProtKB-SubCell"/>
</dbReference>
<evidence type="ECO:0000256" key="4">
    <source>
        <dbReference type="ARBA" id="ARBA00022737"/>
    </source>
</evidence>
<dbReference type="PROSITE" id="PS00232">
    <property type="entry name" value="CADHERIN_1"/>
    <property type="match status" value="4"/>
</dbReference>
<dbReference type="EMBL" id="JAWDGP010001071">
    <property type="protein sequence ID" value="KAK3795333.1"/>
    <property type="molecule type" value="Genomic_DNA"/>
</dbReference>
<dbReference type="Pfam" id="PF00028">
    <property type="entry name" value="Cadherin"/>
    <property type="match status" value="14"/>
</dbReference>
<comment type="caution">
    <text evidence="13">The sequence shown here is derived from an EMBL/GenBank/DDBJ whole genome shotgun (WGS) entry which is preliminary data.</text>
</comment>
<feature type="domain" description="Cadherin" evidence="12">
    <location>
        <begin position="1420"/>
        <end position="1524"/>
    </location>
</feature>
<evidence type="ECO:0000256" key="1">
    <source>
        <dbReference type="ARBA" id="ARBA00004370"/>
    </source>
</evidence>
<feature type="domain" description="Cadherin" evidence="12">
    <location>
        <begin position="1525"/>
        <end position="1627"/>
    </location>
</feature>
<feature type="domain" description="Cadherin" evidence="12">
    <location>
        <begin position="1209"/>
        <end position="1316"/>
    </location>
</feature>
<sequence>MDDILKSCCFFSRNVPIKGNVCSVALVILSVTVGQPSLRERCPPPDMAASTWIYRLLLFTCFGASIIDCQTSPTCTNTFIELNVTEPSSANFALHNFTQAPDCTDPDGGDITYVIISGDDNNRFTIAGDELTVNTAPLDAEANDGSGNYESPYKMIVQATDQEGLSAYISVLVDVLSINDNDPAISLASSTVSFTESTAVGTTISTCALSDTDYPGGLDATVSVSIIDGNDGTFAINSDTCDITLVELLNYDLNSTYSLTLEVTDLDPGSPRTSSQVLTVNVDDENDVDPTCPFYDTMVELDENTSGTIATLACSDDDALPLVYTKNSGDSRVKVDLSGLISIDSPGPDYDTGDRNLEIQVLVTDQGNPLRSVTVTYSLSVLDLDDNLPVFTPDTYTQTIAESVNLGEVVLTLTATDADGANSDNSRITFGFEMGCTQDWFDIDSNSGALLVKTAPVFATASTVSCQVSAYSSNLTSSKDFATVTFNIEETNGNAPVFTQDLYEGSVLETDIVGTSVLTVNATDADSGTNADLVYSLGTVSPFTIDATSGEVTIASALDYDTQTSYLLLVRATDQGTTPLSAESYLYIAVQPVNDFDPTIAAVADQTVSETASPGTLITTIVASDSDAGPDGEVELTLADPSLPFIIEPETGALRVGEGLDRETLATYDVVVVATDKSETSQRSSSSTVTVVVSDANDNTPNCNTLGPILVTPVNTNIGNAIGQLTCSDADSSTSLQFTETDGDPNNIFQVDPNNGEIRLQTAFVYGTYSYLVTVSDGGNPAQSTVFPVQILVEADLSFQGLPDTTVIAEDFPVAGIVYNVSAVGAYDLITYSIVSGNGIGKFSIHPSLGQVRLVSSLDRETLDSYTLTIRATTTNAQTLDETLTIVISDVNDNTPVYANSFTNVSFVESLSTPTTLASLPATDADLGANALIDYAILSGNTDNLFTYDANGDLILSSPADYETTQYFELVLTATDRGSTPRTGTTLVYVTVQNENDNVLTITPTSGVVSLTLSEGTAVGDTVVQVDATDADLGTELSYGFAFGNDAGYLSVDPNTGTVYLVQAVDRESLATLTVGVEVNSTKGESATATLSITISDVNDNDPSFNLGNYVFEVPNNTTAGTDVGTLTVTDSDVTSPNNDVTLSIESGDANSRFSFNGQTLQAADRLNADTQNLYNLVVIAVDGGTPARTSTAYITVHVAAAFNQPSFVPDSASISVEETRVPGSIIFDSDATASGAQETPTGDLEYSISSGNDEGKFYVEEFTGAVQLLQYLSYATTTSYTLVILAVNKNQPNTMSDTFTLNIAVTQVNKHDPVFTEDTYTWTVSESAAVGTQVGTLSADDSDQGDFGLVSYALESTSTFVVDSSTGAVTLNSALEYSVAKSYNLYVTATDNAGNASRTATAALVISVTDVNNHAPDFSGSPYTVTVPETTATGTDFFVLKATDLDSGAFGTVTYSIAQGNDEGRFSIDPSTGALSLASGLDYEITPKHVLTIHASDGGSPSLTGTATVTIDSLDENDNAPSFGSSRLDLRIGSDLTAMSIVTALAATDLDSAGTDGEFNYVIQSGNDAGLFSIDTVTGEIKTTQAMDSATGYYDLVVVAVDQGLRALTGTVTVGISVQLVTSPGTGDYDFTVTENQDAGTEVGTIPADGALTIASYTITGGNYDSSFTIATSATQDGVISTTKSLDREEYAYYQLQVDVNHSTGVRSLTVSSNSCRQTIYLDREEYAHYQLQVDVNHSTGVRSLTVSSNSCRQTIYLDREEYAHYQLQVDVNHSTEVRSLTVSSNSCRQTIYLDREEYAHYQLQVDVNHSTGVRSLTLDREEYAYYQLQVDVNHSTGVRSLTVIVEVIDQNDNRPVATPDTQEVTIVENLPVGEVIMTFTATDADEAGTNTLLSYSLSDRTPLGPVFFNIDSTTGEISIKKQLSYEVFDFIRFRVRIVDQGGSGRTATGTVEVTIADVDEAVTSIAMDTTSFIPVDFPFDLGHNEVAYTLTPSDFGVTSASGDTVSYLTVDYGIFNVDSSTGEMSLYLPERVQEVTTVKQWVVMTVKTGATTAAYSGVVRLDTFNKDKHLIAVVAGTDETDLASQRSTFQTHLQTFYTSPNLLKIWRTEATTQALARRRLLATESVALSLVLADSASDTFAQIDQFKTYLEQVAALAPLQASSDGTPASNVSGQPVAVSNILAFVSGEWPVDSSSSSDGLDPAVVALVVVAVVAAVTAVVGILVLGYYCCSCCERRRRKYREDRRMLLEEMKKEKKKKFATIEEEPVLEDAEEKVEKKISSTSSEFSIGDSRKPITTIEELEEVDEEKAPSGRFLTPYTEYHVRFSERDEDLQDSSSEPKDDNIPKSEQGSQESFENGQNRGTLESTSTLTTPPSSESTVSLNADRSEPERDAAGQRLQLGRSTPGARTPSPGRAKRISVSPAPNIRQAGAPGERVRKVAMANPDAGGVSDSIQATAKHVSSRPVPPSGAEKE</sequence>
<proteinExistence type="predicted"/>
<dbReference type="Proteomes" id="UP001283361">
    <property type="component" value="Unassembled WGS sequence"/>
</dbReference>
<comment type="subcellular location">
    <subcellularLocation>
        <location evidence="1">Membrane</location>
    </subcellularLocation>
</comment>
<feature type="domain" description="Cadherin" evidence="12">
    <location>
        <begin position="1820"/>
        <end position="1859"/>
    </location>
</feature>
<dbReference type="PRINTS" id="PR00205">
    <property type="entry name" value="CADHERIN"/>
</dbReference>
<evidence type="ECO:0000256" key="5">
    <source>
        <dbReference type="ARBA" id="ARBA00022837"/>
    </source>
</evidence>
<feature type="compositionally biased region" description="Polar residues" evidence="10">
    <location>
        <begin position="2348"/>
        <end position="2364"/>
    </location>
</feature>
<feature type="compositionally biased region" description="Basic and acidic residues" evidence="10">
    <location>
        <begin position="2387"/>
        <end position="2396"/>
    </location>
</feature>
<dbReference type="EMBL" id="JAWDGP010001071">
    <property type="protein sequence ID" value="KAK3795334.1"/>
    <property type="molecule type" value="Genomic_DNA"/>
</dbReference>
<evidence type="ECO:0000256" key="3">
    <source>
        <dbReference type="ARBA" id="ARBA00022729"/>
    </source>
</evidence>
<feature type="domain" description="Cadherin" evidence="12">
    <location>
        <begin position="600"/>
        <end position="710"/>
    </location>
</feature>
<dbReference type="SMART" id="SM00112">
    <property type="entry name" value="CA"/>
    <property type="match status" value="16"/>
</dbReference>
<feature type="domain" description="Cadherin" evidence="12">
    <location>
        <begin position="76"/>
        <end position="185"/>
    </location>
</feature>
<dbReference type="GO" id="GO:0007156">
    <property type="term" value="P:homophilic cell adhesion via plasma membrane adhesion molecules"/>
    <property type="evidence" value="ECO:0007669"/>
    <property type="project" value="InterPro"/>
</dbReference>
<evidence type="ECO:0000256" key="6">
    <source>
        <dbReference type="ARBA" id="ARBA00022989"/>
    </source>
</evidence>
<protein>
    <recommendedName>
        <fullName evidence="12">Cadherin domain-containing protein</fullName>
    </recommendedName>
</protein>